<dbReference type="Gene3D" id="3.40.720.10">
    <property type="entry name" value="Alkaline Phosphatase, subunit A"/>
    <property type="match status" value="1"/>
</dbReference>
<protein>
    <submittedName>
        <fullName evidence="2">Phosphodiesterase</fullName>
    </submittedName>
</protein>
<sequence length="665" mass="71488">MTRSRRLHSADAGRLLLTWAGSAFALAFSAWLLPDLDARTPWDWVLVSAVSGAVGLLLRPVLTEVSARLGWFAVLLLALVGQAVILAGAMLLVPGVESTFAAAFIASWISAGVATAVGWLATAGTDDALVMTLMRGKRPEAVEDRSVPGFLFVQLDGVPFPVLRWAIQSGAVPTVRRWLSEGYVLHEWTPQMPCTTPASQLGILHGTVAGVPAFRWYDRELGRVLVANRPADARIIEARARTGRGLLADDGVSISNLFTGDADRSFLTMSSVERSRGSTERRRMFARFMASPNGLARSMTRTLVEVTRERWQARHQRIRGLEPRVARGWTFALLRAVTNGVLRDLNTALVSQEMRRGARSIYVDYVDYDEVAHHAGVSRPESLAALDALDRVLASLEQLATRGAREYKIVVLSDHGQSQGEPFAERYGSSLADVCESLMAQQVTSVDVPVEGLGRAQAVTGEVSKSRGVGRLAARADADLERRRGEQDLDAPSPVVLGSGNLGLLFLPGPGRLTLQGLDEAWPRLVPGLAEHPGVMFVAGTDDDGTPWAVGGNGRRNLATDEVLGDDPLASLDPGAARLLARAVLLPEAPDLYVNSMFDPETNEVAPFEELVGAHGGLGGWQDRAVLMVPGELAPLLPARIVGADALHDALVSMLIQAGHRKDIA</sequence>
<dbReference type="EMBL" id="SDPU01000020">
    <property type="protein sequence ID" value="RYU12910.1"/>
    <property type="molecule type" value="Genomic_DNA"/>
</dbReference>
<dbReference type="InterPro" id="IPR007165">
    <property type="entry name" value="Phage_holin_4_2"/>
</dbReference>
<dbReference type="Pfam" id="PF04020">
    <property type="entry name" value="Phage_holin_4_2"/>
    <property type="match status" value="1"/>
</dbReference>
<dbReference type="Pfam" id="PF01663">
    <property type="entry name" value="Phosphodiest"/>
    <property type="match status" value="1"/>
</dbReference>
<dbReference type="OrthoDB" id="5404822at2"/>
<keyword evidence="1" id="KW-0472">Membrane</keyword>
<dbReference type="InterPro" id="IPR002591">
    <property type="entry name" value="Phosphodiest/P_Trfase"/>
</dbReference>
<feature type="transmembrane region" description="Helical" evidence="1">
    <location>
        <begin position="99"/>
        <end position="121"/>
    </location>
</feature>
<evidence type="ECO:0000256" key="1">
    <source>
        <dbReference type="SAM" id="Phobius"/>
    </source>
</evidence>
<dbReference type="Proteomes" id="UP000291189">
    <property type="component" value="Unassembled WGS sequence"/>
</dbReference>
<dbReference type="AlphaFoldDB" id="A0A4Q5J2S0"/>
<feature type="transmembrane region" description="Helical" evidence="1">
    <location>
        <begin position="12"/>
        <end position="32"/>
    </location>
</feature>
<evidence type="ECO:0000313" key="2">
    <source>
        <dbReference type="EMBL" id="RYU12910.1"/>
    </source>
</evidence>
<evidence type="ECO:0000313" key="3">
    <source>
        <dbReference type="Proteomes" id="UP000291189"/>
    </source>
</evidence>
<feature type="transmembrane region" description="Helical" evidence="1">
    <location>
        <begin position="69"/>
        <end position="93"/>
    </location>
</feature>
<dbReference type="InterPro" id="IPR017850">
    <property type="entry name" value="Alkaline_phosphatase_core_sf"/>
</dbReference>
<keyword evidence="3" id="KW-1185">Reference proteome</keyword>
<gene>
    <name evidence="2" type="ORF">ETU37_08110</name>
</gene>
<dbReference type="RefSeq" id="WP_129986729.1">
    <property type="nucleotide sequence ID" value="NZ_SDPU01000020.1"/>
</dbReference>
<name>A0A4Q5J2S0_9ACTN</name>
<comment type="caution">
    <text evidence="2">The sequence shown here is derived from an EMBL/GenBank/DDBJ whole genome shotgun (WGS) entry which is preliminary data.</text>
</comment>
<reference evidence="2 3" key="1">
    <citation type="submission" date="2019-01" db="EMBL/GenBank/DDBJ databases">
        <title>Nocardioides guangzhouensis sp. nov., an actinobacterium isolated from soil.</title>
        <authorList>
            <person name="Fu Y."/>
            <person name="Cai Y."/>
            <person name="Lin Z."/>
            <person name="Chen P."/>
        </authorList>
    </citation>
    <scope>NUCLEOTIDE SEQUENCE [LARGE SCALE GENOMIC DNA]</scope>
    <source>
        <strain evidence="2 3">NBRC 105384</strain>
    </source>
</reference>
<dbReference type="SUPFAM" id="SSF53649">
    <property type="entry name" value="Alkaline phosphatase-like"/>
    <property type="match status" value="1"/>
</dbReference>
<accession>A0A4Q5J2S0</accession>
<keyword evidence="1" id="KW-1133">Transmembrane helix</keyword>
<keyword evidence="1" id="KW-0812">Transmembrane</keyword>
<proteinExistence type="predicted"/>
<organism evidence="2 3">
    <name type="scientific">Nocardioides iriomotensis</name>
    <dbReference type="NCBI Taxonomy" id="715784"/>
    <lineage>
        <taxon>Bacteria</taxon>
        <taxon>Bacillati</taxon>
        <taxon>Actinomycetota</taxon>
        <taxon>Actinomycetes</taxon>
        <taxon>Propionibacteriales</taxon>
        <taxon>Nocardioidaceae</taxon>
        <taxon>Nocardioides</taxon>
    </lineage>
</organism>